<dbReference type="OMA" id="ERMNVTP"/>
<dbReference type="GO" id="GO:0006511">
    <property type="term" value="P:ubiquitin-dependent protein catabolic process"/>
    <property type="evidence" value="ECO:0007669"/>
    <property type="project" value="TreeGrafter"/>
</dbReference>
<sequence length="1054" mass="115918">MVSVNSTVLQATSQYTGSSLSSLTNSTAWKAAVGNLSTSLLPSPQQLYSLPLRLVSRLDRFVVHLLNHYILGAFLSVGGAGAPEAVGANAMAEAAAQPGVIPALVDPAAESWAAFFAEAFQASTFKSYWGMLHYLTSRWSFTCFALALILNRVNVYGAARHRLYLNWTRRLALRIVPILLLTSQIHSLLQAMRCQTSPDFSLYRHGDLNKYSLLDWSTDGGSLHTLSSTILFRSTDADACAAVGMSRPSPKVRAPRGSFSLLWPSFLKLGLSHVTESLSCSLQQIPTMTEVGMSVFEHSLAFAEAETMISHTLGLGLFGSGKPTSDNKTSTSGNSANSESAGTIPASGTILALADATASLTSPHILDRINVPVEVLLVTLLSCSNALSSHIIAVLGKQRQWRLINTGIWGIAFMASFVWGFMTTSMMVRSGEDGDERPVRSLLHFPTVAIVGFLPHICILLGIFVCLGIYLVALTFTAASLGTNPHIPQPSSLRERFRIAHHNLQAAVQTRGINIRWNEDFYTALLRIGFAALTAASEAVFLNEGRSVEVRQFTWLEEDRLDEFEASHDQHGAFSKNQQFQILEEYGLPPASPGGTDKGGVWESGFAKERKFQKKEGEMSSKDSFVYPTPRTGGVGAVQRTTRFYLLMIYSRGILFLLAQYVSFGLGVALDNMGITSRPRWLRKLVGRSLKKARQEKESLNHGHDLDLCFLTEDGILLTAEHQHVDIEPGMRRRLRHWLAPESSEKIDELLDAEMYEWWKSGGWFGTKDESGDYEPPERDEFDDTTSVISMATTTNDSIDSSGEGEGDNEHAWESEPEGQRTPTQSAFGPTWTFDGIANRQSTPDIVDSPLDAATLARLLNPPDKQTREEARILASHLSASQTSGIMTRSRYRREIDSERARVLLAGRLPYPSRPPNQTLNPNHQSSHYDISSILNTPSPSPSSSSNINNQPNIPRPLTTMEESEVLESLILSRRKKHAPAPRALGPETIEDEANRQAGPPCVVCQSAARTIIAWPCRCLCVCEDCRISLALNNFGNCVTCRRSVHGFVRLYVP</sequence>
<keyword evidence="2" id="KW-1133">Transmembrane helix</keyword>
<feature type="region of interest" description="Disordered" evidence="1">
    <location>
        <begin position="908"/>
        <end position="960"/>
    </location>
</feature>
<feature type="region of interest" description="Disordered" evidence="1">
    <location>
        <begin position="794"/>
        <end position="830"/>
    </location>
</feature>
<evidence type="ECO:0000256" key="1">
    <source>
        <dbReference type="SAM" id="MobiDB-lite"/>
    </source>
</evidence>
<evidence type="ECO:0000313" key="3">
    <source>
        <dbReference type="EMBL" id="KIV93398.1"/>
    </source>
</evidence>
<feature type="compositionally biased region" description="Low complexity" evidence="1">
    <location>
        <begin position="931"/>
        <end position="953"/>
    </location>
</feature>
<keyword evidence="2" id="KW-0812">Transmembrane</keyword>
<feature type="transmembrane region" description="Helical" evidence="2">
    <location>
        <begin position="139"/>
        <end position="159"/>
    </location>
</feature>
<dbReference type="PANTHER" id="PTHR22696:SF1">
    <property type="entry name" value="E3 UBIQUITIN-PROTEIN LIGASE RNF26"/>
    <property type="match status" value="1"/>
</dbReference>
<dbReference type="OrthoDB" id="66726at2759"/>
<protein>
    <recommendedName>
        <fullName evidence="5">RING-type domain-containing protein</fullName>
    </recommendedName>
</protein>
<dbReference type="HOGENOM" id="CLU_006057_0_0_1"/>
<keyword evidence="2" id="KW-0472">Membrane</keyword>
<dbReference type="GO" id="GO:0061630">
    <property type="term" value="F:ubiquitin protein ligase activity"/>
    <property type="evidence" value="ECO:0007669"/>
    <property type="project" value="TreeGrafter"/>
</dbReference>
<keyword evidence="4" id="KW-1185">Reference proteome</keyword>
<dbReference type="InterPro" id="IPR013083">
    <property type="entry name" value="Znf_RING/FYVE/PHD"/>
</dbReference>
<reference evidence="3 4" key="1">
    <citation type="submission" date="2015-01" db="EMBL/GenBank/DDBJ databases">
        <title>The Genome Sequence of Exophiala mesophila CBS40295.</title>
        <authorList>
            <consortium name="The Broad Institute Genomics Platform"/>
            <person name="Cuomo C."/>
            <person name="de Hoog S."/>
            <person name="Gorbushina A."/>
            <person name="Stielow B."/>
            <person name="Teixiera M."/>
            <person name="Abouelleil A."/>
            <person name="Chapman S.B."/>
            <person name="Priest M."/>
            <person name="Young S.K."/>
            <person name="Wortman J."/>
            <person name="Nusbaum C."/>
            <person name="Birren B."/>
        </authorList>
    </citation>
    <scope>NUCLEOTIDE SEQUENCE [LARGE SCALE GENOMIC DNA]</scope>
    <source>
        <strain evidence="3 4">CBS 40295</strain>
    </source>
</reference>
<dbReference type="RefSeq" id="XP_016224972.1">
    <property type="nucleotide sequence ID" value="XM_016369184.1"/>
</dbReference>
<feature type="transmembrane region" description="Helical" evidence="2">
    <location>
        <begin position="448"/>
        <end position="473"/>
    </location>
</feature>
<gene>
    <name evidence="3" type="ORF">PV10_04611</name>
</gene>
<dbReference type="VEuPathDB" id="FungiDB:PV10_04611"/>
<dbReference type="Gene3D" id="3.30.40.10">
    <property type="entry name" value="Zinc/RING finger domain, C3HC4 (zinc finger)"/>
    <property type="match status" value="1"/>
</dbReference>
<feature type="transmembrane region" description="Helical" evidence="2">
    <location>
        <begin position="649"/>
        <end position="670"/>
    </location>
</feature>
<dbReference type="PANTHER" id="PTHR22696">
    <property type="entry name" value="E3 UBIQUITIN-PROTEIN LIGASE RNF26"/>
    <property type="match status" value="1"/>
</dbReference>
<feature type="transmembrane region" description="Helical" evidence="2">
    <location>
        <begin position="61"/>
        <end position="82"/>
    </location>
</feature>
<feature type="transmembrane region" description="Helical" evidence="2">
    <location>
        <begin position="407"/>
        <end position="428"/>
    </location>
</feature>
<evidence type="ECO:0000313" key="4">
    <source>
        <dbReference type="Proteomes" id="UP000054302"/>
    </source>
</evidence>
<dbReference type="EMBL" id="KN847522">
    <property type="protein sequence ID" value="KIV93398.1"/>
    <property type="molecule type" value="Genomic_DNA"/>
</dbReference>
<name>A0A0D2A2Y8_EXOME</name>
<evidence type="ECO:0000256" key="2">
    <source>
        <dbReference type="SAM" id="Phobius"/>
    </source>
</evidence>
<dbReference type="GeneID" id="27322456"/>
<feature type="compositionally biased region" description="Polar residues" evidence="1">
    <location>
        <begin position="916"/>
        <end position="930"/>
    </location>
</feature>
<evidence type="ECO:0008006" key="5">
    <source>
        <dbReference type="Google" id="ProtNLM"/>
    </source>
</evidence>
<dbReference type="AlphaFoldDB" id="A0A0D2A2Y8"/>
<organism evidence="3 4">
    <name type="scientific">Exophiala mesophila</name>
    <name type="common">Black yeast-like fungus</name>
    <dbReference type="NCBI Taxonomy" id="212818"/>
    <lineage>
        <taxon>Eukaryota</taxon>
        <taxon>Fungi</taxon>
        <taxon>Dikarya</taxon>
        <taxon>Ascomycota</taxon>
        <taxon>Pezizomycotina</taxon>
        <taxon>Eurotiomycetes</taxon>
        <taxon>Chaetothyriomycetidae</taxon>
        <taxon>Chaetothyriales</taxon>
        <taxon>Herpotrichiellaceae</taxon>
        <taxon>Exophiala</taxon>
    </lineage>
</organism>
<proteinExistence type="predicted"/>
<dbReference type="Pfam" id="PF13920">
    <property type="entry name" value="zf-C3HC4_3"/>
    <property type="match status" value="1"/>
</dbReference>
<accession>A0A0D2A2Y8</accession>
<dbReference type="GO" id="GO:0016567">
    <property type="term" value="P:protein ubiquitination"/>
    <property type="evidence" value="ECO:0007669"/>
    <property type="project" value="TreeGrafter"/>
</dbReference>
<dbReference type="Proteomes" id="UP000054302">
    <property type="component" value="Unassembled WGS sequence"/>
</dbReference>